<keyword evidence="1" id="KW-1133">Transmembrane helix</keyword>
<dbReference type="AlphaFoldDB" id="A0A9R1WJ01"/>
<keyword evidence="1" id="KW-0812">Transmembrane</keyword>
<evidence type="ECO:0000256" key="1">
    <source>
        <dbReference type="SAM" id="Phobius"/>
    </source>
</evidence>
<evidence type="ECO:0000313" key="3">
    <source>
        <dbReference type="Proteomes" id="UP000235145"/>
    </source>
</evidence>
<evidence type="ECO:0000313" key="2">
    <source>
        <dbReference type="EMBL" id="KAJ0223515.1"/>
    </source>
</evidence>
<organism evidence="2 3">
    <name type="scientific">Lactuca sativa</name>
    <name type="common">Garden lettuce</name>
    <dbReference type="NCBI Taxonomy" id="4236"/>
    <lineage>
        <taxon>Eukaryota</taxon>
        <taxon>Viridiplantae</taxon>
        <taxon>Streptophyta</taxon>
        <taxon>Embryophyta</taxon>
        <taxon>Tracheophyta</taxon>
        <taxon>Spermatophyta</taxon>
        <taxon>Magnoliopsida</taxon>
        <taxon>eudicotyledons</taxon>
        <taxon>Gunneridae</taxon>
        <taxon>Pentapetalae</taxon>
        <taxon>asterids</taxon>
        <taxon>campanulids</taxon>
        <taxon>Asterales</taxon>
        <taxon>Asteraceae</taxon>
        <taxon>Cichorioideae</taxon>
        <taxon>Cichorieae</taxon>
        <taxon>Lactucinae</taxon>
        <taxon>Lactuca</taxon>
    </lineage>
</organism>
<feature type="transmembrane region" description="Helical" evidence="1">
    <location>
        <begin position="20"/>
        <end position="39"/>
    </location>
</feature>
<keyword evidence="1" id="KW-0472">Membrane</keyword>
<keyword evidence="3" id="KW-1185">Reference proteome</keyword>
<dbReference type="Proteomes" id="UP000235145">
    <property type="component" value="Unassembled WGS sequence"/>
</dbReference>
<protein>
    <submittedName>
        <fullName evidence="2">Uncharacterized protein</fullName>
    </submittedName>
</protein>
<accession>A0A9R1WJ01</accession>
<name>A0A9R1WJ01_LACSA</name>
<dbReference type="EMBL" id="NBSK02000002">
    <property type="protein sequence ID" value="KAJ0223515.1"/>
    <property type="molecule type" value="Genomic_DNA"/>
</dbReference>
<comment type="caution">
    <text evidence="2">The sequence shown here is derived from an EMBL/GenBank/DDBJ whole genome shotgun (WGS) entry which is preliminary data.</text>
</comment>
<feature type="transmembrane region" description="Helical" evidence="1">
    <location>
        <begin position="59"/>
        <end position="81"/>
    </location>
</feature>
<proteinExistence type="predicted"/>
<reference evidence="2 3" key="1">
    <citation type="journal article" date="2017" name="Nat. Commun.">
        <title>Genome assembly with in vitro proximity ligation data and whole-genome triplication in lettuce.</title>
        <authorList>
            <person name="Reyes-Chin-Wo S."/>
            <person name="Wang Z."/>
            <person name="Yang X."/>
            <person name="Kozik A."/>
            <person name="Arikit S."/>
            <person name="Song C."/>
            <person name="Xia L."/>
            <person name="Froenicke L."/>
            <person name="Lavelle D.O."/>
            <person name="Truco M.J."/>
            <person name="Xia R."/>
            <person name="Zhu S."/>
            <person name="Xu C."/>
            <person name="Xu H."/>
            <person name="Xu X."/>
            <person name="Cox K."/>
            <person name="Korf I."/>
            <person name="Meyers B.C."/>
            <person name="Michelmore R.W."/>
        </authorList>
    </citation>
    <scope>NUCLEOTIDE SEQUENCE [LARGE SCALE GENOMIC DNA]</scope>
    <source>
        <strain evidence="3">cv. Salinas</strain>
        <tissue evidence="2">Seedlings</tissue>
    </source>
</reference>
<sequence length="141" mass="16139">MLCDMLMIICYVHSCLVWGLTRYVWLFYDLLCYVGILCYGPEGDMLWAGRRYVLDRKGVFVVGIFGGISLSFRAYSCGFMFSGSQESAARQRRDHTVPRRNLKKLGDPFYGVVQMTHQKSVGFLGIESQQLKMTGVLKLDR</sequence>
<gene>
    <name evidence="2" type="ORF">LSAT_V11C200066820</name>
</gene>